<dbReference type="SUPFAM" id="SSF53271">
    <property type="entry name" value="PRTase-like"/>
    <property type="match status" value="1"/>
</dbReference>
<dbReference type="InterPro" id="IPR029057">
    <property type="entry name" value="PRTase-like"/>
</dbReference>
<comment type="caution">
    <text evidence="3">The sequence shown here is derived from an EMBL/GenBank/DDBJ whole genome shotgun (WGS) entry which is preliminary data.</text>
</comment>
<dbReference type="InterPro" id="IPR051910">
    <property type="entry name" value="ComF/GntX_DNA_util-trans"/>
</dbReference>
<dbReference type="AlphaFoldDB" id="A0A937AB67"/>
<dbReference type="InterPro" id="IPR000836">
    <property type="entry name" value="PRTase_dom"/>
</dbReference>
<evidence type="ECO:0000259" key="2">
    <source>
        <dbReference type="Pfam" id="PF00156"/>
    </source>
</evidence>
<evidence type="ECO:0000313" key="3">
    <source>
        <dbReference type="EMBL" id="MBL0848520.1"/>
    </source>
</evidence>
<comment type="similarity">
    <text evidence="1">Belongs to the ComF/GntX family.</text>
</comment>
<proteinExistence type="inferred from homology"/>
<dbReference type="PANTHER" id="PTHR47505">
    <property type="entry name" value="DNA UTILIZATION PROTEIN YHGH"/>
    <property type="match status" value="1"/>
</dbReference>
<dbReference type="PANTHER" id="PTHR47505:SF1">
    <property type="entry name" value="DNA UTILIZATION PROTEIN YHGH"/>
    <property type="match status" value="1"/>
</dbReference>
<evidence type="ECO:0000256" key="1">
    <source>
        <dbReference type="ARBA" id="ARBA00008007"/>
    </source>
</evidence>
<dbReference type="Pfam" id="PF00156">
    <property type="entry name" value="Pribosyltran"/>
    <property type="match status" value="1"/>
</dbReference>
<dbReference type="Gene3D" id="3.40.50.2020">
    <property type="match status" value="1"/>
</dbReference>
<gene>
    <name evidence="3" type="ORF">EU981_00205</name>
</gene>
<organism evidence="3 4">
    <name type="scientific">Candidatus Liberibacter ctenarytainae</name>
    <dbReference type="NCBI Taxonomy" id="2020335"/>
    <lineage>
        <taxon>Bacteria</taxon>
        <taxon>Pseudomonadati</taxon>
        <taxon>Pseudomonadota</taxon>
        <taxon>Alphaproteobacteria</taxon>
        <taxon>Hyphomicrobiales</taxon>
        <taxon>Rhizobiaceae</taxon>
        <taxon>Liberibacter</taxon>
    </lineage>
</organism>
<protein>
    <submittedName>
        <fullName evidence="3">ComF family protein</fullName>
    </submittedName>
</protein>
<accession>A0A937AB67</accession>
<evidence type="ECO:0000313" key="4">
    <source>
        <dbReference type="Proteomes" id="UP000736856"/>
    </source>
</evidence>
<sequence>MIDRHSCLCAHCWSKVYFIPPPVQKNINDIGLSADENNEDVIEEDCGLTHIRSVTAYCDISCVLVRLLKYHDRGDLAIMMAQWMFRIGKDFIIDSDVIIAVPLHRFRLIRRQYNQSAELARLIAHYGKKPFLPGVLVRNRNTKPQVDLSISSRKKNLCNAFCVQKKNEKYIRGLKILLVDDVYTTGSTAHSATMALKRAGAMNIRVITFARSLKQSSSSVI</sequence>
<dbReference type="Proteomes" id="UP000736856">
    <property type="component" value="Unassembled WGS sequence"/>
</dbReference>
<dbReference type="EMBL" id="SEOL01000001">
    <property type="protein sequence ID" value="MBL0848520.1"/>
    <property type="molecule type" value="Genomic_DNA"/>
</dbReference>
<dbReference type="CDD" id="cd06223">
    <property type="entry name" value="PRTases_typeI"/>
    <property type="match status" value="1"/>
</dbReference>
<reference evidence="3" key="1">
    <citation type="submission" date="2019-02" db="EMBL/GenBank/DDBJ databases">
        <title>A novel Candidatus Liberibacter species associated with the New Zealand native fuchsia psyllid, Ctenarytaina fuchsiae.</title>
        <authorList>
            <person name="Thompson S.M."/>
            <person name="Jorgensen N."/>
            <person name="David C."/>
            <person name="Bulman S.R."/>
            <person name="Smith G.R."/>
        </authorList>
    </citation>
    <scope>NUCLEOTIDE SEQUENCE</scope>
    <source>
        <strain evidence="3">Oxford</strain>
    </source>
</reference>
<name>A0A937AB67_9HYPH</name>
<feature type="domain" description="Phosphoribosyltransferase" evidence="2">
    <location>
        <begin position="143"/>
        <end position="212"/>
    </location>
</feature>